<dbReference type="InterPro" id="IPR019185">
    <property type="entry name" value="Integral_membrane_SYS1-rel"/>
</dbReference>
<proteinExistence type="inferred from homology"/>
<dbReference type="GO" id="GO:0000139">
    <property type="term" value="C:Golgi membrane"/>
    <property type="evidence" value="ECO:0007669"/>
    <property type="project" value="UniProtKB-SubCell"/>
</dbReference>
<gene>
    <name evidence="11" type="ORF">TPSB3V08_LOCUS10849</name>
</gene>
<keyword evidence="9 10" id="KW-0472">Membrane</keyword>
<evidence type="ECO:0000256" key="6">
    <source>
        <dbReference type="ARBA" id="ARBA00022927"/>
    </source>
</evidence>
<evidence type="ECO:0000256" key="8">
    <source>
        <dbReference type="ARBA" id="ARBA00023034"/>
    </source>
</evidence>
<dbReference type="InterPro" id="IPR016973">
    <property type="entry name" value="Integral_membrane_SYS1"/>
</dbReference>
<dbReference type="GO" id="GO:0005829">
    <property type="term" value="C:cytosol"/>
    <property type="evidence" value="ECO:0007669"/>
    <property type="project" value="GOC"/>
</dbReference>
<dbReference type="EMBL" id="OD010580">
    <property type="protein sequence ID" value="CAD7416170.1"/>
    <property type="molecule type" value="Genomic_DNA"/>
</dbReference>
<keyword evidence="7 10" id="KW-1133">Transmembrane helix</keyword>
<organism evidence="11">
    <name type="scientific">Timema poppense</name>
    <name type="common">Walking stick</name>
    <dbReference type="NCBI Taxonomy" id="170557"/>
    <lineage>
        <taxon>Eukaryota</taxon>
        <taxon>Metazoa</taxon>
        <taxon>Ecdysozoa</taxon>
        <taxon>Arthropoda</taxon>
        <taxon>Hexapoda</taxon>
        <taxon>Insecta</taxon>
        <taxon>Pterygota</taxon>
        <taxon>Neoptera</taxon>
        <taxon>Polyneoptera</taxon>
        <taxon>Phasmatodea</taxon>
        <taxon>Timematodea</taxon>
        <taxon>Timematoidea</taxon>
        <taxon>Timematidae</taxon>
        <taxon>Timema</taxon>
    </lineage>
</organism>
<dbReference type="PIRSF" id="PIRSF031402">
    <property type="entry name" value="SYS1_homologue"/>
    <property type="match status" value="1"/>
</dbReference>
<dbReference type="GO" id="GO:0005802">
    <property type="term" value="C:trans-Golgi network"/>
    <property type="evidence" value="ECO:0007669"/>
    <property type="project" value="TreeGrafter"/>
</dbReference>
<evidence type="ECO:0000256" key="3">
    <source>
        <dbReference type="ARBA" id="ARBA00014516"/>
    </source>
</evidence>
<accession>A0A7R9DK26</accession>
<evidence type="ECO:0000256" key="5">
    <source>
        <dbReference type="ARBA" id="ARBA00022692"/>
    </source>
</evidence>
<dbReference type="PANTHER" id="PTHR12952">
    <property type="entry name" value="SYS1"/>
    <property type="match status" value="1"/>
</dbReference>
<comment type="similarity">
    <text evidence="2">Belongs to the SYS1 family.</text>
</comment>
<evidence type="ECO:0000256" key="2">
    <source>
        <dbReference type="ARBA" id="ARBA00008160"/>
    </source>
</evidence>
<feature type="transmembrane region" description="Helical" evidence="10">
    <location>
        <begin position="16"/>
        <end position="43"/>
    </location>
</feature>
<sequence length="165" mass="18908">MKKLTGQFRNTSWDPFLIISQIVAMQCLMYFGLGLWMFLLDLFAGSSRSLDHLFKYQEIHVRDFGGKLVISAFVLNALTWEPPLTFALGLWLVVQRTKQCLDFSSTAHLFHLVLCWSYNGHFPTSFSWWFLNIACLTITCVCGEFLCMRTELQAIPLSLGPKADL</sequence>
<feature type="transmembrane region" description="Helical" evidence="10">
    <location>
        <begin position="126"/>
        <end position="147"/>
    </location>
</feature>
<keyword evidence="6" id="KW-0653">Protein transport</keyword>
<name>A0A7R9DK26_TIMPO</name>
<dbReference type="GO" id="GO:0043001">
    <property type="term" value="P:Golgi to plasma membrane protein transport"/>
    <property type="evidence" value="ECO:0007669"/>
    <property type="project" value="TreeGrafter"/>
</dbReference>
<protein>
    <recommendedName>
        <fullName evidence="3">Protein SYS1 homolog</fullName>
    </recommendedName>
</protein>
<reference evidence="11" key="1">
    <citation type="submission" date="2020-11" db="EMBL/GenBank/DDBJ databases">
        <authorList>
            <person name="Tran Van P."/>
        </authorList>
    </citation>
    <scope>NUCLEOTIDE SEQUENCE</scope>
</reference>
<evidence type="ECO:0000256" key="4">
    <source>
        <dbReference type="ARBA" id="ARBA00022448"/>
    </source>
</evidence>
<dbReference type="AlphaFoldDB" id="A0A7R9DK26"/>
<evidence type="ECO:0000256" key="7">
    <source>
        <dbReference type="ARBA" id="ARBA00022989"/>
    </source>
</evidence>
<evidence type="ECO:0000256" key="1">
    <source>
        <dbReference type="ARBA" id="ARBA00004653"/>
    </source>
</evidence>
<dbReference type="Pfam" id="PF09801">
    <property type="entry name" value="SYS1"/>
    <property type="match status" value="1"/>
</dbReference>
<evidence type="ECO:0000313" key="11">
    <source>
        <dbReference type="EMBL" id="CAD7416170.1"/>
    </source>
</evidence>
<keyword evidence="5 10" id="KW-0812">Transmembrane</keyword>
<comment type="subcellular location">
    <subcellularLocation>
        <location evidence="1">Golgi apparatus membrane</location>
        <topology evidence="1">Multi-pass membrane protein</topology>
    </subcellularLocation>
</comment>
<dbReference type="GO" id="GO:0034067">
    <property type="term" value="P:protein localization to Golgi apparatus"/>
    <property type="evidence" value="ECO:0007669"/>
    <property type="project" value="TreeGrafter"/>
</dbReference>
<evidence type="ECO:0000256" key="9">
    <source>
        <dbReference type="ARBA" id="ARBA00023136"/>
    </source>
</evidence>
<evidence type="ECO:0000256" key="10">
    <source>
        <dbReference type="SAM" id="Phobius"/>
    </source>
</evidence>
<keyword evidence="4" id="KW-0813">Transport</keyword>
<dbReference type="PANTHER" id="PTHR12952:SF0">
    <property type="entry name" value="PROTEIN SYS1 HOMOLOG"/>
    <property type="match status" value="1"/>
</dbReference>
<keyword evidence="8" id="KW-0333">Golgi apparatus</keyword>
<dbReference type="GO" id="GO:0006895">
    <property type="term" value="P:Golgi to endosome transport"/>
    <property type="evidence" value="ECO:0007669"/>
    <property type="project" value="TreeGrafter"/>
</dbReference>